<feature type="compositionally biased region" description="Low complexity" evidence="1">
    <location>
        <begin position="383"/>
        <end position="394"/>
    </location>
</feature>
<organism evidence="2 3">
    <name type="scientific">Acanthocheilonema viteae</name>
    <name type="common">Filarial nematode worm</name>
    <name type="synonym">Dipetalonema viteae</name>
    <dbReference type="NCBI Taxonomy" id="6277"/>
    <lineage>
        <taxon>Eukaryota</taxon>
        <taxon>Metazoa</taxon>
        <taxon>Ecdysozoa</taxon>
        <taxon>Nematoda</taxon>
        <taxon>Chromadorea</taxon>
        <taxon>Rhabditida</taxon>
        <taxon>Spirurina</taxon>
        <taxon>Spiruromorpha</taxon>
        <taxon>Filarioidea</taxon>
        <taxon>Onchocercidae</taxon>
        <taxon>Acanthocheilonema</taxon>
    </lineage>
</organism>
<feature type="region of interest" description="Disordered" evidence="1">
    <location>
        <begin position="383"/>
        <end position="402"/>
    </location>
</feature>
<gene>
    <name evidence="2" type="ORF">NAV_LOCUS3061</name>
</gene>
<name>A0A498S4E5_ACAVI</name>
<accession>A0A498S4E5</accession>
<proteinExistence type="predicted"/>
<evidence type="ECO:0008006" key="4">
    <source>
        <dbReference type="Google" id="ProtNLM"/>
    </source>
</evidence>
<dbReference type="STRING" id="6277.A0A498S4E5"/>
<dbReference type="Proteomes" id="UP000276991">
    <property type="component" value="Unassembled WGS sequence"/>
</dbReference>
<sequence length="650" mass="70638">MWAPVDSTQAETASLNSWSIEQQQNRWGGVSDYSNNAAFDEHMRSIVPPAFRNSNAKVVWQEPKSLEANINEALGIWQATPLNQFPLEQEPLSGTSHFPPSFAGCGVTNGWSQPEIEQRNWDMTQSQAVRAAVPFCGGLTQNKIWPNEEQVWGGTQRPPVFPTAPPPPAYAASWQQNAPRGNVFPLPARFSGPPFESNAVMGNWVQRPINESVQPPVPPSNIPPPQRSRLQNVWGGTPAVNNTVNGMYLPPPTVEYSMPNGLTQWNPSTGSNGAAVTAVPVVPKPQFTQNFVNRSPPPPNTFNSYSQVSKSDSFMGENAVWQDPEGEVRKWQRDTGTAAWGDPEKQQKEIRRWIIPVGKEYDNSESENGGRVVVPLGWGDLPSKSSSNNVPPSSAISLPSWPTKSAQASTVTAPSSGWGNRSASGTAKSTTIPTLWEILSEHQPSSLESGWMPADGASNAAMPASTQQIVEQLRQAVAKGLIDVSLLSKPLPNEALSEMRTLLSRIPVLEQAENDLARLMDAVKINNDPEGGSGRMDTPTDLMTSKQRSEYNRLVIEIAATKTEISTIRERIRGNSDAASVRPATSLAETQRMQPQQSQLAVTTTTSPRFGDSILDVAVRVEQQKLFSMYAGNIITDFGADTDGGNGVIA</sequence>
<feature type="region of interest" description="Disordered" evidence="1">
    <location>
        <begin position="407"/>
        <end position="426"/>
    </location>
</feature>
<keyword evidence="3" id="KW-1185">Reference proteome</keyword>
<dbReference type="AlphaFoldDB" id="A0A498S4E5"/>
<dbReference type="EMBL" id="UPTC01000367">
    <property type="protein sequence ID" value="VBB28231.1"/>
    <property type="molecule type" value="Genomic_DNA"/>
</dbReference>
<evidence type="ECO:0000313" key="2">
    <source>
        <dbReference type="EMBL" id="VBB28231.1"/>
    </source>
</evidence>
<evidence type="ECO:0000313" key="3">
    <source>
        <dbReference type="Proteomes" id="UP000276991"/>
    </source>
</evidence>
<reference evidence="2 3" key="1">
    <citation type="submission" date="2018-08" db="EMBL/GenBank/DDBJ databases">
        <authorList>
            <person name="Laetsch R D."/>
            <person name="Stevens L."/>
            <person name="Kumar S."/>
            <person name="Blaxter L. M."/>
        </authorList>
    </citation>
    <scope>NUCLEOTIDE SEQUENCE [LARGE SCALE GENOMIC DNA]</scope>
</reference>
<evidence type="ECO:0000256" key="1">
    <source>
        <dbReference type="SAM" id="MobiDB-lite"/>
    </source>
</evidence>
<protein>
    <recommendedName>
        <fullName evidence="4">GW182 middle domain-containing protein</fullName>
    </recommendedName>
</protein>
<dbReference type="OrthoDB" id="5818689at2759"/>